<sequence length="102" mass="10821">MLFLTGAQWLPFVVTSAAIVALLVTVRARNRPIPIGEGDLLLIAAAGMWLGPIHLAWAILVSTAAHLLGLLVQRFAGGPSPTLAPFAPAMFFGIFCVWALSR</sequence>
<dbReference type="STRING" id="1454373.ACMU_08945"/>
<feature type="transmembrane region" description="Helical" evidence="1">
    <location>
        <begin position="6"/>
        <end position="28"/>
    </location>
</feature>
<evidence type="ECO:0000256" key="1">
    <source>
        <dbReference type="SAM" id="Phobius"/>
    </source>
</evidence>
<evidence type="ECO:0000313" key="3">
    <source>
        <dbReference type="Proteomes" id="UP000026249"/>
    </source>
</evidence>
<dbReference type="EMBL" id="JFKE01000003">
    <property type="protein sequence ID" value="KAJ55885.1"/>
    <property type="molecule type" value="Genomic_DNA"/>
</dbReference>
<organism evidence="2 3">
    <name type="scientific">Actibacterium mucosum KCTC 23349</name>
    <dbReference type="NCBI Taxonomy" id="1454373"/>
    <lineage>
        <taxon>Bacteria</taxon>
        <taxon>Pseudomonadati</taxon>
        <taxon>Pseudomonadota</taxon>
        <taxon>Alphaproteobacteria</taxon>
        <taxon>Rhodobacterales</taxon>
        <taxon>Roseobacteraceae</taxon>
        <taxon>Actibacterium</taxon>
    </lineage>
</organism>
<accession>A0A037ZHI2</accession>
<evidence type="ECO:0008006" key="4">
    <source>
        <dbReference type="Google" id="ProtNLM"/>
    </source>
</evidence>
<comment type="caution">
    <text evidence="2">The sequence shown here is derived from an EMBL/GenBank/DDBJ whole genome shotgun (WGS) entry which is preliminary data.</text>
</comment>
<keyword evidence="3" id="KW-1185">Reference proteome</keyword>
<keyword evidence="1" id="KW-0812">Transmembrane</keyword>
<keyword evidence="1" id="KW-0472">Membrane</keyword>
<proteinExistence type="predicted"/>
<reference evidence="2 3" key="1">
    <citation type="submission" date="2014-03" db="EMBL/GenBank/DDBJ databases">
        <title>Draft Genome Sequence of Actibacterium mucosum KCTC 23349, a Marine Alphaproteobacterium with Complex Ionic Requirements Isolated from Mediterranean Seawater at Malvarrosa Beach, Valencia, Spain.</title>
        <authorList>
            <person name="Arahal D.R."/>
            <person name="Shao Z."/>
            <person name="Lai Q."/>
            <person name="Pujalte M.J."/>
        </authorList>
    </citation>
    <scope>NUCLEOTIDE SEQUENCE [LARGE SCALE GENOMIC DNA]</scope>
    <source>
        <strain evidence="2 3">KCTC 23349</strain>
    </source>
</reference>
<name>A0A037ZHI2_9RHOB</name>
<gene>
    <name evidence="2" type="ORF">ACMU_08945</name>
</gene>
<evidence type="ECO:0000313" key="2">
    <source>
        <dbReference type="EMBL" id="KAJ55885.1"/>
    </source>
</evidence>
<protein>
    <recommendedName>
        <fullName evidence="4">Prepilin type IV endopeptidase peptidase domain-containing protein</fullName>
    </recommendedName>
</protein>
<keyword evidence="1" id="KW-1133">Transmembrane helix</keyword>
<feature type="transmembrane region" description="Helical" evidence="1">
    <location>
        <begin position="40"/>
        <end position="62"/>
    </location>
</feature>
<dbReference type="Proteomes" id="UP000026249">
    <property type="component" value="Unassembled WGS sequence"/>
</dbReference>
<feature type="transmembrane region" description="Helical" evidence="1">
    <location>
        <begin position="82"/>
        <end position="100"/>
    </location>
</feature>
<dbReference type="AlphaFoldDB" id="A0A037ZHI2"/>